<dbReference type="Pfam" id="PF14155">
    <property type="entry name" value="DUF4307"/>
    <property type="match status" value="1"/>
</dbReference>
<evidence type="ECO:0000313" key="3">
    <source>
        <dbReference type="Proteomes" id="UP000199103"/>
    </source>
</evidence>
<keyword evidence="1" id="KW-0812">Transmembrane</keyword>
<keyword evidence="1" id="KW-1133">Transmembrane helix</keyword>
<evidence type="ECO:0000313" key="2">
    <source>
        <dbReference type="EMBL" id="SDS25080.1"/>
    </source>
</evidence>
<dbReference type="STRING" id="630515.SAMN04489812_1334"/>
<proteinExistence type="predicted"/>
<protein>
    <recommendedName>
        <fullName evidence="4">DUF4307 domain-containing protein</fullName>
    </recommendedName>
</protein>
<keyword evidence="3" id="KW-1185">Reference proteome</keyword>
<evidence type="ECO:0008006" key="4">
    <source>
        <dbReference type="Google" id="ProtNLM"/>
    </source>
</evidence>
<sequence length="135" mass="14576">MIDQQQSQQRPAGRYPQRRRRRPLVIVAVAVVAAIGLGWLIWAAAVHSRPTVSGAIHVWKVASDSSVTFTLTVERPDPSVAATCRVIAQATNFETVGEKTITVGPGTDRLTDVHDSLRTIRRATSVSMSGCTVQG</sequence>
<dbReference type="Proteomes" id="UP000199103">
    <property type="component" value="Chromosome I"/>
</dbReference>
<gene>
    <name evidence="2" type="ORF">SAMN04489812_1334</name>
</gene>
<evidence type="ECO:0000256" key="1">
    <source>
        <dbReference type="SAM" id="Phobius"/>
    </source>
</evidence>
<keyword evidence="1" id="KW-0472">Membrane</keyword>
<accession>A0A1H1QNN5</accession>
<name>A0A1H1QNN5_9ACTN</name>
<dbReference type="AlphaFoldDB" id="A0A1H1QNN5"/>
<dbReference type="RefSeq" id="WP_157683254.1">
    <property type="nucleotide sequence ID" value="NZ_LT629772.1"/>
</dbReference>
<feature type="transmembrane region" description="Helical" evidence="1">
    <location>
        <begin position="24"/>
        <end position="45"/>
    </location>
</feature>
<reference evidence="2 3" key="1">
    <citation type="submission" date="2016-10" db="EMBL/GenBank/DDBJ databases">
        <authorList>
            <person name="de Groot N.N."/>
        </authorList>
    </citation>
    <scope>NUCLEOTIDE SEQUENCE [LARGE SCALE GENOMIC DNA]</scope>
    <source>
        <strain evidence="2 3">DSM 21800</strain>
    </source>
</reference>
<dbReference type="InterPro" id="IPR025443">
    <property type="entry name" value="DUF4307"/>
</dbReference>
<dbReference type="OrthoDB" id="3729865at2"/>
<organism evidence="2 3">
    <name type="scientific">Microlunatus soli</name>
    <dbReference type="NCBI Taxonomy" id="630515"/>
    <lineage>
        <taxon>Bacteria</taxon>
        <taxon>Bacillati</taxon>
        <taxon>Actinomycetota</taxon>
        <taxon>Actinomycetes</taxon>
        <taxon>Propionibacteriales</taxon>
        <taxon>Propionibacteriaceae</taxon>
        <taxon>Microlunatus</taxon>
    </lineage>
</organism>
<dbReference type="EMBL" id="LT629772">
    <property type="protein sequence ID" value="SDS25080.1"/>
    <property type="molecule type" value="Genomic_DNA"/>
</dbReference>